<evidence type="ECO:0000313" key="2">
    <source>
        <dbReference type="EMBL" id="AES61519.1"/>
    </source>
</evidence>
<dbReference type="EnsemblPlants" id="AES61519">
    <property type="protein sequence ID" value="AES61519"/>
    <property type="gene ID" value="MTR_1g085110"/>
</dbReference>
<reference evidence="3" key="3">
    <citation type="submission" date="2015-04" db="UniProtKB">
        <authorList>
            <consortium name="EnsemblPlants"/>
        </authorList>
    </citation>
    <scope>IDENTIFICATION</scope>
    <source>
        <strain evidence="3">cv. Jemalong A17</strain>
    </source>
</reference>
<accession>G7IAD8</accession>
<evidence type="ECO:0000313" key="4">
    <source>
        <dbReference type="Proteomes" id="UP000002051"/>
    </source>
</evidence>
<reference evidence="2 4" key="2">
    <citation type="journal article" date="2014" name="BMC Genomics">
        <title>An improved genome release (version Mt4.0) for the model legume Medicago truncatula.</title>
        <authorList>
            <person name="Tang H."/>
            <person name="Krishnakumar V."/>
            <person name="Bidwell S."/>
            <person name="Rosen B."/>
            <person name="Chan A."/>
            <person name="Zhou S."/>
            <person name="Gentzbittel L."/>
            <person name="Childs K.L."/>
            <person name="Yandell M."/>
            <person name="Gundlach H."/>
            <person name="Mayer K.F."/>
            <person name="Schwartz D.C."/>
            <person name="Town C.D."/>
        </authorList>
    </citation>
    <scope>GENOME REANNOTATION</scope>
    <source>
        <strain evidence="3 4">cv. Jemalong A17</strain>
    </source>
</reference>
<name>G7IAD8_MEDTR</name>
<gene>
    <name evidence="2" type="ordered locus">MTR_1g085110</name>
</gene>
<sequence length="52" mass="5972">MTFFPLSGMSGFVVELIVFFGIITSQKYLFMMKILSKLVLVGFFSPYKKKIV</sequence>
<evidence type="ECO:0000313" key="3">
    <source>
        <dbReference type="EnsemblPlants" id="AES61519"/>
    </source>
</evidence>
<keyword evidence="1" id="KW-0812">Transmembrane</keyword>
<dbReference type="AlphaFoldDB" id="G7IAD8"/>
<keyword evidence="1" id="KW-0472">Membrane</keyword>
<dbReference type="HOGENOM" id="CLU_3090201_0_0_1"/>
<keyword evidence="1" id="KW-1133">Transmembrane helix</keyword>
<protein>
    <submittedName>
        <fullName evidence="2">NAD(P)H-quinone oxidoreductase chain 4, putative</fullName>
    </submittedName>
</protein>
<organism evidence="2 4">
    <name type="scientific">Medicago truncatula</name>
    <name type="common">Barrel medic</name>
    <name type="synonym">Medicago tribuloides</name>
    <dbReference type="NCBI Taxonomy" id="3880"/>
    <lineage>
        <taxon>Eukaryota</taxon>
        <taxon>Viridiplantae</taxon>
        <taxon>Streptophyta</taxon>
        <taxon>Embryophyta</taxon>
        <taxon>Tracheophyta</taxon>
        <taxon>Spermatophyta</taxon>
        <taxon>Magnoliopsida</taxon>
        <taxon>eudicotyledons</taxon>
        <taxon>Gunneridae</taxon>
        <taxon>Pentapetalae</taxon>
        <taxon>rosids</taxon>
        <taxon>fabids</taxon>
        <taxon>Fabales</taxon>
        <taxon>Fabaceae</taxon>
        <taxon>Papilionoideae</taxon>
        <taxon>50 kb inversion clade</taxon>
        <taxon>NPAAA clade</taxon>
        <taxon>Hologalegina</taxon>
        <taxon>IRL clade</taxon>
        <taxon>Trifolieae</taxon>
        <taxon>Medicago</taxon>
    </lineage>
</organism>
<proteinExistence type="predicted"/>
<feature type="transmembrane region" description="Helical" evidence="1">
    <location>
        <begin position="12"/>
        <end position="30"/>
    </location>
</feature>
<keyword evidence="4" id="KW-1185">Reference proteome</keyword>
<reference evidence="2 4" key="1">
    <citation type="journal article" date="2011" name="Nature">
        <title>The Medicago genome provides insight into the evolution of rhizobial symbioses.</title>
        <authorList>
            <person name="Young N.D."/>
            <person name="Debelle F."/>
            <person name="Oldroyd G.E."/>
            <person name="Geurts R."/>
            <person name="Cannon S.B."/>
            <person name="Udvardi M.K."/>
            <person name="Benedito V.A."/>
            <person name="Mayer K.F."/>
            <person name="Gouzy J."/>
            <person name="Schoof H."/>
            <person name="Van de Peer Y."/>
            <person name="Proost S."/>
            <person name="Cook D.R."/>
            <person name="Meyers B.C."/>
            <person name="Spannagl M."/>
            <person name="Cheung F."/>
            <person name="De Mita S."/>
            <person name="Krishnakumar V."/>
            <person name="Gundlach H."/>
            <person name="Zhou S."/>
            <person name="Mudge J."/>
            <person name="Bharti A.K."/>
            <person name="Murray J.D."/>
            <person name="Naoumkina M.A."/>
            <person name="Rosen B."/>
            <person name="Silverstein K.A."/>
            <person name="Tang H."/>
            <person name="Rombauts S."/>
            <person name="Zhao P.X."/>
            <person name="Zhou P."/>
            <person name="Barbe V."/>
            <person name="Bardou P."/>
            <person name="Bechner M."/>
            <person name="Bellec A."/>
            <person name="Berger A."/>
            <person name="Berges H."/>
            <person name="Bidwell S."/>
            <person name="Bisseling T."/>
            <person name="Choisne N."/>
            <person name="Couloux A."/>
            <person name="Denny R."/>
            <person name="Deshpande S."/>
            <person name="Dai X."/>
            <person name="Doyle J.J."/>
            <person name="Dudez A.M."/>
            <person name="Farmer A.D."/>
            <person name="Fouteau S."/>
            <person name="Franken C."/>
            <person name="Gibelin C."/>
            <person name="Gish J."/>
            <person name="Goldstein S."/>
            <person name="Gonzalez A.J."/>
            <person name="Green P.J."/>
            <person name="Hallab A."/>
            <person name="Hartog M."/>
            <person name="Hua A."/>
            <person name="Humphray S.J."/>
            <person name="Jeong D.H."/>
            <person name="Jing Y."/>
            <person name="Jocker A."/>
            <person name="Kenton S.M."/>
            <person name="Kim D.J."/>
            <person name="Klee K."/>
            <person name="Lai H."/>
            <person name="Lang C."/>
            <person name="Lin S."/>
            <person name="Macmil S.L."/>
            <person name="Magdelenat G."/>
            <person name="Matthews L."/>
            <person name="McCorrison J."/>
            <person name="Monaghan E.L."/>
            <person name="Mun J.H."/>
            <person name="Najar F.Z."/>
            <person name="Nicholson C."/>
            <person name="Noirot C."/>
            <person name="O'Bleness M."/>
            <person name="Paule C.R."/>
            <person name="Poulain J."/>
            <person name="Prion F."/>
            <person name="Qin B."/>
            <person name="Qu C."/>
            <person name="Retzel E.F."/>
            <person name="Riddle C."/>
            <person name="Sallet E."/>
            <person name="Samain S."/>
            <person name="Samson N."/>
            <person name="Sanders I."/>
            <person name="Saurat O."/>
            <person name="Scarpelli C."/>
            <person name="Schiex T."/>
            <person name="Segurens B."/>
            <person name="Severin A.J."/>
            <person name="Sherrier D.J."/>
            <person name="Shi R."/>
            <person name="Sims S."/>
            <person name="Singer S.R."/>
            <person name="Sinharoy S."/>
            <person name="Sterck L."/>
            <person name="Viollet A."/>
            <person name="Wang B.B."/>
            <person name="Wang K."/>
            <person name="Wang M."/>
            <person name="Wang X."/>
            <person name="Warfsmann J."/>
            <person name="Weissenbach J."/>
            <person name="White D.D."/>
            <person name="White J.D."/>
            <person name="Wiley G.B."/>
            <person name="Wincker P."/>
            <person name="Xing Y."/>
            <person name="Yang L."/>
            <person name="Yao Z."/>
            <person name="Ying F."/>
            <person name="Zhai J."/>
            <person name="Zhou L."/>
            <person name="Zuber A."/>
            <person name="Denarie J."/>
            <person name="Dixon R.A."/>
            <person name="May G.D."/>
            <person name="Schwartz D.C."/>
            <person name="Rogers J."/>
            <person name="Quetier F."/>
            <person name="Town C.D."/>
            <person name="Roe B.A."/>
        </authorList>
    </citation>
    <scope>NUCLEOTIDE SEQUENCE [LARGE SCALE GENOMIC DNA]</scope>
    <source>
        <strain evidence="2">A17</strain>
        <strain evidence="3 4">cv. Jemalong A17</strain>
    </source>
</reference>
<dbReference type="EMBL" id="CM001217">
    <property type="protein sequence ID" value="AES61519.1"/>
    <property type="molecule type" value="Genomic_DNA"/>
</dbReference>
<dbReference type="PaxDb" id="3880-AES61519"/>
<evidence type="ECO:0000256" key="1">
    <source>
        <dbReference type="SAM" id="Phobius"/>
    </source>
</evidence>
<dbReference type="Proteomes" id="UP000002051">
    <property type="component" value="Unassembled WGS sequence"/>
</dbReference>